<evidence type="ECO:0000313" key="2">
    <source>
        <dbReference type="EMBL" id="GAA6268926.1"/>
    </source>
</evidence>
<evidence type="ECO:0000313" key="3">
    <source>
        <dbReference type="Proteomes" id="UP001600894"/>
    </source>
</evidence>
<dbReference type="InterPro" id="IPR038548">
    <property type="entry name" value="SporV_AA_N_sf"/>
</dbReference>
<dbReference type="RefSeq" id="WP_176253868.1">
    <property type="nucleotide sequence ID" value="NZ_BAABXL010000001.1"/>
</dbReference>
<feature type="domain" description="Stage V sporulation protein AA" evidence="1">
    <location>
        <begin position="3"/>
        <end position="88"/>
    </location>
</feature>
<gene>
    <name evidence="2" type="primary">spoVAA</name>
    <name evidence="2" type="ORF">F130042H8_19860</name>
</gene>
<sequence length="208" mass="23576">MTHIVYVKFSQITELTHKDVLLKDVAQVYCKDKNIQNKCSVCKVMTVRQEEKHRYVANSLDIVRRLEALDPGIQVTSMGEEDFIIAYKPPAPPSYLWQWAKTGCVCAISFFGAAFAIMTFNNDVSVTQVFSEVYRLVMGYEAEGATVLEASYSIGLALGIVVFFNHISSKRLNTDPTPLEVEMRLYEENICKTLIDNSERKENKIDVS</sequence>
<dbReference type="Pfam" id="PF12164">
    <property type="entry name" value="SporV_AA"/>
    <property type="match status" value="1"/>
</dbReference>
<organism evidence="2 3">
    <name type="scientific">Enterocloster alcoholdehydrogenati</name>
    <dbReference type="NCBI Taxonomy" id="2547410"/>
    <lineage>
        <taxon>Bacteria</taxon>
        <taxon>Bacillati</taxon>
        <taxon>Bacillota</taxon>
        <taxon>Clostridia</taxon>
        <taxon>Lachnospirales</taxon>
        <taxon>Lachnospiraceae</taxon>
        <taxon>Enterocloster</taxon>
    </lineage>
</organism>
<proteinExistence type="predicted"/>
<protein>
    <submittedName>
        <fullName evidence="2">Stage V sporulation protein SpoVAA</fullName>
    </submittedName>
</protein>
<comment type="caution">
    <text evidence="2">The sequence shown here is derived from an EMBL/GenBank/DDBJ whole genome shotgun (WGS) entry which is preliminary data.</text>
</comment>
<dbReference type="Gene3D" id="2.60.480.10">
    <property type="entry name" value="eubacterium ventriosum atcc domain"/>
    <property type="match status" value="1"/>
</dbReference>
<evidence type="ECO:0000259" key="1">
    <source>
        <dbReference type="Pfam" id="PF12164"/>
    </source>
</evidence>
<reference evidence="2 3" key="1">
    <citation type="submission" date="2024-04" db="EMBL/GenBank/DDBJ databases">
        <title>Defined microbial consortia suppress multidrug-resistant proinflammatory Enterobacteriaceae via ecological control.</title>
        <authorList>
            <person name="Furuichi M."/>
            <person name="Kawaguchi T."/>
            <person name="Pust M."/>
            <person name="Yasuma K."/>
            <person name="Plichta D."/>
            <person name="Hasegawa N."/>
            <person name="Ohya T."/>
            <person name="Bhattarai S."/>
            <person name="Sasajima S."/>
            <person name="Aoto Y."/>
            <person name="Tuganbaev T."/>
            <person name="Yaginuma M."/>
            <person name="Ueda M."/>
            <person name="Okahashi N."/>
            <person name="Amafuji K."/>
            <person name="Kiridooshi Y."/>
            <person name="Sugita K."/>
            <person name="Strazar M."/>
            <person name="Skelly A."/>
            <person name="Suda W."/>
            <person name="Hattori M."/>
            <person name="Nakamoto N."/>
            <person name="Caballero S."/>
            <person name="Norman J."/>
            <person name="Olle B."/>
            <person name="Tanoue T."/>
            <person name="Arita M."/>
            <person name="Bucci V."/>
            <person name="Atarashi K."/>
            <person name="Xavier R."/>
            <person name="Honda K."/>
        </authorList>
    </citation>
    <scope>NUCLEOTIDE SEQUENCE [LARGE SCALE GENOMIC DNA]</scope>
    <source>
        <strain evidence="3">f13</strain>
    </source>
</reference>
<dbReference type="Proteomes" id="UP001600894">
    <property type="component" value="Unassembled WGS sequence"/>
</dbReference>
<dbReference type="InterPro" id="IPR021997">
    <property type="entry name" value="SporV_AA"/>
</dbReference>
<keyword evidence="3" id="KW-1185">Reference proteome</keyword>
<name>A0ABQ0AY20_9FIRM</name>
<dbReference type="EMBL" id="BAABXL010000001">
    <property type="protein sequence ID" value="GAA6268926.1"/>
    <property type="molecule type" value="Genomic_DNA"/>
</dbReference>
<accession>A0ABQ0AY20</accession>